<protein>
    <submittedName>
        <fullName evidence="1">Uncharacterized protein</fullName>
    </submittedName>
</protein>
<accession>A0ABX9RTC7</accession>
<keyword evidence="2" id="KW-1185">Reference proteome</keyword>
<dbReference type="GeneID" id="66906279"/>
<reference evidence="1 2" key="1">
    <citation type="submission" date="2018-10" db="EMBL/GenBank/DDBJ databases">
        <title>Genomic Encyclopedia of Type Strains, Phase IV (KMG-IV): sequencing the most valuable type-strain genomes for metagenomic binning, comparative biology and taxonomic classification.</title>
        <authorList>
            <person name="Goeker M."/>
        </authorList>
    </citation>
    <scope>NUCLEOTIDE SEQUENCE [LARGE SCALE GENOMIC DNA]</scope>
    <source>
        <strain evidence="1 2">DSM 5079</strain>
    </source>
</reference>
<dbReference type="EMBL" id="RBIZ01000007">
    <property type="protein sequence ID" value="RKR53177.1"/>
    <property type="molecule type" value="Genomic_DNA"/>
</dbReference>
<evidence type="ECO:0000313" key="2">
    <source>
        <dbReference type="Proteomes" id="UP000267341"/>
    </source>
</evidence>
<dbReference type="RefSeq" id="WP_120817439.1">
    <property type="nucleotide sequence ID" value="NZ_RBIZ01000007.1"/>
</dbReference>
<organism evidence="1 2">
    <name type="scientific">Yokenella regensburgei</name>
    <dbReference type="NCBI Taxonomy" id="158877"/>
    <lineage>
        <taxon>Bacteria</taxon>
        <taxon>Pseudomonadati</taxon>
        <taxon>Pseudomonadota</taxon>
        <taxon>Gammaproteobacteria</taxon>
        <taxon>Enterobacterales</taxon>
        <taxon>Enterobacteriaceae</taxon>
        <taxon>Yokenella</taxon>
    </lineage>
</organism>
<comment type="caution">
    <text evidence="1">The sequence shown here is derived from an EMBL/GenBank/DDBJ whole genome shotgun (WGS) entry which is preliminary data.</text>
</comment>
<evidence type="ECO:0000313" key="1">
    <source>
        <dbReference type="EMBL" id="RKR53177.1"/>
    </source>
</evidence>
<dbReference type="Proteomes" id="UP000267341">
    <property type="component" value="Unassembled WGS sequence"/>
</dbReference>
<sequence length="70" mass="8109">MTRIPNFGWNRLKLANLSYEDLSALEEKVKLEHSCKDGIHMYDKAGRDKLDALTWAVYTKQKRERAAGAR</sequence>
<proteinExistence type="predicted"/>
<name>A0ABX9RTC7_9ENTR</name>
<gene>
    <name evidence="1" type="ORF">C7387_4317</name>
</gene>